<dbReference type="FunFam" id="1.10.150.20:FF:000013">
    <property type="entry name" value="U5 small nuclear ribonucleoprotein kDa helicase"/>
    <property type="match status" value="1"/>
</dbReference>
<keyword evidence="10" id="KW-0472">Membrane</keyword>
<dbReference type="Gene3D" id="1.10.10.10">
    <property type="entry name" value="Winged helix-like DNA-binding domain superfamily/Winged helix DNA-binding domain"/>
    <property type="match status" value="1"/>
</dbReference>
<accession>A0A7S2BD56</accession>
<dbReference type="PANTHER" id="PTHR24075">
    <property type="entry name" value="SEC63 DOMAIN-CONTAINING"/>
    <property type="match status" value="1"/>
</dbReference>
<evidence type="ECO:0000256" key="7">
    <source>
        <dbReference type="ARBA" id="ARBA00022824"/>
    </source>
</evidence>
<proteinExistence type="predicted"/>
<dbReference type="SUPFAM" id="SSF81296">
    <property type="entry name" value="E set domains"/>
    <property type="match status" value="1"/>
</dbReference>
<dbReference type="GO" id="GO:0003723">
    <property type="term" value="F:RNA binding"/>
    <property type="evidence" value="ECO:0007669"/>
    <property type="project" value="TreeGrafter"/>
</dbReference>
<organism evidence="14">
    <name type="scientific">Octactis speculum</name>
    <dbReference type="NCBI Taxonomy" id="3111310"/>
    <lineage>
        <taxon>Eukaryota</taxon>
        <taxon>Sar</taxon>
        <taxon>Stramenopiles</taxon>
        <taxon>Ochrophyta</taxon>
        <taxon>Dictyochophyceae</taxon>
        <taxon>Dictyochales</taxon>
        <taxon>Dictyochaceae</taxon>
        <taxon>Octactis</taxon>
    </lineage>
</organism>
<dbReference type="InterPro" id="IPR035892">
    <property type="entry name" value="C2_domain_sf"/>
</dbReference>
<evidence type="ECO:0000256" key="8">
    <source>
        <dbReference type="ARBA" id="ARBA00022840"/>
    </source>
</evidence>
<evidence type="ECO:0000256" key="5">
    <source>
        <dbReference type="ARBA" id="ARBA00022801"/>
    </source>
</evidence>
<evidence type="ECO:0000259" key="13">
    <source>
        <dbReference type="SMART" id="SM00973"/>
    </source>
</evidence>
<keyword evidence="7" id="KW-0256">Endoplasmic reticulum</keyword>
<dbReference type="EMBL" id="HBGS01013386">
    <property type="protein sequence ID" value="CAD9393418.1"/>
    <property type="molecule type" value="Transcribed_RNA"/>
</dbReference>
<dbReference type="InterPro" id="IPR014756">
    <property type="entry name" value="Ig_E-set"/>
</dbReference>
<feature type="domain" description="SEC63" evidence="13">
    <location>
        <begin position="77"/>
        <end position="412"/>
    </location>
</feature>
<dbReference type="GO" id="GO:0005681">
    <property type="term" value="C:spliceosomal complex"/>
    <property type="evidence" value="ECO:0007669"/>
    <property type="project" value="TreeGrafter"/>
</dbReference>
<dbReference type="SUPFAM" id="SSF158702">
    <property type="entry name" value="Sec63 N-terminal domain-like"/>
    <property type="match status" value="1"/>
</dbReference>
<dbReference type="SMART" id="SM00973">
    <property type="entry name" value="Sec63"/>
    <property type="match status" value="1"/>
</dbReference>
<dbReference type="GO" id="GO:0005524">
    <property type="term" value="F:ATP binding"/>
    <property type="evidence" value="ECO:0007669"/>
    <property type="project" value="UniProtKB-KW"/>
</dbReference>
<evidence type="ECO:0000256" key="1">
    <source>
        <dbReference type="ARBA" id="ARBA00004141"/>
    </source>
</evidence>
<feature type="compositionally biased region" description="Acidic residues" evidence="12">
    <location>
        <begin position="313"/>
        <end position="325"/>
    </location>
</feature>
<comment type="subcellular location">
    <subcellularLocation>
        <location evidence="2">Endoplasmic reticulum</location>
    </subcellularLocation>
    <subcellularLocation>
        <location evidence="1">Membrane</location>
        <topology evidence="1">Multi-pass membrane protein</topology>
    </subcellularLocation>
</comment>
<dbReference type="InterPro" id="IPR057842">
    <property type="entry name" value="WH_MER3"/>
</dbReference>
<evidence type="ECO:0000256" key="9">
    <source>
        <dbReference type="ARBA" id="ARBA00022989"/>
    </source>
</evidence>
<keyword evidence="8" id="KW-0067">ATP-binding</keyword>
<dbReference type="InterPro" id="IPR004179">
    <property type="entry name" value="Sec63-dom"/>
</dbReference>
<protein>
    <recommendedName>
        <fullName evidence="13">SEC63 domain-containing protein</fullName>
    </recommendedName>
</protein>
<keyword evidence="9" id="KW-1133">Transmembrane helix</keyword>
<keyword evidence="4" id="KW-0547">Nucleotide-binding</keyword>
<dbReference type="GO" id="GO:0000388">
    <property type="term" value="P:spliceosome conformational change to release U4 (or U4atac) and U1 (or U11)"/>
    <property type="evidence" value="ECO:0007669"/>
    <property type="project" value="TreeGrafter"/>
</dbReference>
<reference evidence="14" key="1">
    <citation type="submission" date="2021-01" db="EMBL/GenBank/DDBJ databases">
        <authorList>
            <person name="Corre E."/>
            <person name="Pelletier E."/>
            <person name="Niang G."/>
            <person name="Scheremetjew M."/>
            <person name="Finn R."/>
            <person name="Kale V."/>
            <person name="Holt S."/>
            <person name="Cochrane G."/>
            <person name="Meng A."/>
            <person name="Brown T."/>
            <person name="Cohen L."/>
        </authorList>
    </citation>
    <scope>NUCLEOTIDE SEQUENCE</scope>
    <source>
        <strain evidence="14">CCMP1381</strain>
    </source>
</reference>
<dbReference type="Gene3D" id="2.60.40.150">
    <property type="entry name" value="C2 domain"/>
    <property type="match status" value="1"/>
</dbReference>
<dbReference type="Gene3D" id="1.10.3380.10">
    <property type="entry name" value="Sec63 N-terminal domain-like domain"/>
    <property type="match status" value="1"/>
</dbReference>
<dbReference type="InterPro" id="IPR036390">
    <property type="entry name" value="WH_DNA-bd_sf"/>
</dbReference>
<dbReference type="GO" id="GO:0016787">
    <property type="term" value="F:hydrolase activity"/>
    <property type="evidence" value="ECO:0007669"/>
    <property type="project" value="UniProtKB-KW"/>
</dbReference>
<evidence type="ECO:0000256" key="11">
    <source>
        <dbReference type="ARBA" id="ARBA00023186"/>
    </source>
</evidence>
<dbReference type="GO" id="GO:0005783">
    <property type="term" value="C:endoplasmic reticulum"/>
    <property type="evidence" value="ECO:0007669"/>
    <property type="project" value="UniProtKB-SubCell"/>
</dbReference>
<dbReference type="PANTHER" id="PTHR24075:SF5">
    <property type="entry name" value="U5 SMALL NUCLEAR RIBONUCLEOPROTEIN 200 KDA HELICASE"/>
    <property type="match status" value="1"/>
</dbReference>
<dbReference type="AlphaFoldDB" id="A0A7S2BD56"/>
<dbReference type="GO" id="GO:0003724">
    <property type="term" value="F:RNA helicase activity"/>
    <property type="evidence" value="ECO:0007669"/>
    <property type="project" value="TreeGrafter"/>
</dbReference>
<feature type="region of interest" description="Disordered" evidence="12">
    <location>
        <begin position="312"/>
        <end position="331"/>
    </location>
</feature>
<evidence type="ECO:0000256" key="10">
    <source>
        <dbReference type="ARBA" id="ARBA00023136"/>
    </source>
</evidence>
<sequence length="429" mass="48555">MNAEIVTRTIENKQDAVDYVTWTLYYRRLAHNPNYYNLQGVTHRHLSDHLSELVENVVKDLDESRVIAIEDDVNLTSLNLGMIAAYYYIAYTTVELFASSLVDKTKLRGLLEILTASTEYASLPVRQYEERSLSKLAHHLPQKLADDAKLSDPHTKALLLLQAHFSRQGLSSDLAVDQGVVLGKALMLLQALVDVISSNGWLKPALVAMEVSQMVVQGLWDRDPPLMQLPHFTRAIVDRCSAIKPDPVETVFDVMSMEDEQRNEVLQLTPRQMADVAEFCNSYPNIEVEYKITDEDGLETGDAVQMVVTLERETDDDEEEEEEEDAPKKKKSVVAYQVKAPRFPKTKTEGWWLVIGDSKRNSLLCIKRVALLEKTKVRLDFVAPDEAGDYSLTLYLMCDSYLGCDQEYEFKLSVAQGVSDDDSDDSMED</sequence>
<dbReference type="GO" id="GO:0016020">
    <property type="term" value="C:membrane"/>
    <property type="evidence" value="ECO:0007669"/>
    <property type="project" value="UniProtKB-SubCell"/>
</dbReference>
<evidence type="ECO:0000256" key="12">
    <source>
        <dbReference type="SAM" id="MobiDB-lite"/>
    </source>
</evidence>
<gene>
    <name evidence="14" type="ORF">DSPE1174_LOCUS7074</name>
</gene>
<dbReference type="SUPFAM" id="SSF46785">
    <property type="entry name" value="Winged helix' DNA-binding domain"/>
    <property type="match status" value="1"/>
</dbReference>
<keyword evidence="5" id="KW-0378">Hydrolase</keyword>
<dbReference type="FunFam" id="1.10.3380.10:FF:000002">
    <property type="entry name" value="Activating signal cointegrator 1 complex subunit 3"/>
    <property type="match status" value="1"/>
</dbReference>
<dbReference type="FunFam" id="2.60.40.150:FF:000133">
    <property type="entry name" value="Pre-mRNA splicing helicase, putative"/>
    <property type="match status" value="1"/>
</dbReference>
<dbReference type="Gene3D" id="1.10.150.20">
    <property type="entry name" value="5' to 3' exonuclease, C-terminal subdomain"/>
    <property type="match status" value="1"/>
</dbReference>
<evidence type="ECO:0000256" key="3">
    <source>
        <dbReference type="ARBA" id="ARBA00022692"/>
    </source>
</evidence>
<keyword evidence="3" id="KW-0812">Transmembrane</keyword>
<dbReference type="InterPro" id="IPR036388">
    <property type="entry name" value="WH-like_DNA-bd_sf"/>
</dbReference>
<keyword evidence="6" id="KW-0347">Helicase</keyword>
<name>A0A7S2BD56_9STRA</name>
<dbReference type="FunFam" id="1.10.10.10:FF:000012">
    <property type="entry name" value="U5 small nuclear ribonucleoprotein helicase"/>
    <property type="match status" value="1"/>
</dbReference>
<dbReference type="Pfam" id="PF02889">
    <property type="entry name" value="Sec63"/>
    <property type="match status" value="1"/>
</dbReference>
<evidence type="ECO:0000256" key="2">
    <source>
        <dbReference type="ARBA" id="ARBA00004240"/>
    </source>
</evidence>
<evidence type="ECO:0000313" key="14">
    <source>
        <dbReference type="EMBL" id="CAD9393418.1"/>
    </source>
</evidence>
<keyword evidence="11" id="KW-0143">Chaperone</keyword>
<evidence type="ECO:0000256" key="6">
    <source>
        <dbReference type="ARBA" id="ARBA00022806"/>
    </source>
</evidence>
<dbReference type="Pfam" id="PF23445">
    <property type="entry name" value="WHD_SNRNP200"/>
    <property type="match status" value="1"/>
</dbReference>
<evidence type="ECO:0000256" key="4">
    <source>
        <dbReference type="ARBA" id="ARBA00022741"/>
    </source>
</evidence>